<feature type="domain" description="Reverse transcriptase" evidence="1">
    <location>
        <begin position="1"/>
        <end position="163"/>
    </location>
</feature>
<name>A0A7E6EHI8_9MOLL</name>
<proteinExistence type="predicted"/>
<dbReference type="PANTHER" id="PTHR48462:SF1">
    <property type="entry name" value="PROTEIN, PUTATIVE-RELATED"/>
    <property type="match status" value="1"/>
</dbReference>
<evidence type="ECO:0000259" key="1">
    <source>
        <dbReference type="PROSITE" id="PS50878"/>
    </source>
</evidence>
<reference evidence="3" key="1">
    <citation type="submission" date="2025-08" db="UniProtKB">
        <authorList>
            <consortium name="RefSeq"/>
        </authorList>
    </citation>
    <scope>IDENTIFICATION</scope>
</reference>
<dbReference type="Proteomes" id="UP000515154">
    <property type="component" value="Unplaced"/>
</dbReference>
<evidence type="ECO:0000313" key="2">
    <source>
        <dbReference type="Proteomes" id="UP000515154"/>
    </source>
</evidence>
<dbReference type="RefSeq" id="XP_036354778.1">
    <property type="nucleotide sequence ID" value="XM_036498885.1"/>
</dbReference>
<dbReference type="PROSITE" id="PS50878">
    <property type="entry name" value="RT_POL"/>
    <property type="match status" value="1"/>
</dbReference>
<dbReference type="AlphaFoldDB" id="A0A7E6EHI8"/>
<protein>
    <submittedName>
        <fullName evidence="3">Uncharacterized protein LOC118761169</fullName>
    </submittedName>
</protein>
<organism evidence="2 3">
    <name type="scientific">Octopus sinensis</name>
    <name type="common">East Asian common octopus</name>
    <dbReference type="NCBI Taxonomy" id="2607531"/>
    <lineage>
        <taxon>Eukaryota</taxon>
        <taxon>Metazoa</taxon>
        <taxon>Spiralia</taxon>
        <taxon>Lophotrochozoa</taxon>
        <taxon>Mollusca</taxon>
        <taxon>Cephalopoda</taxon>
        <taxon>Coleoidea</taxon>
        <taxon>Octopodiformes</taxon>
        <taxon>Octopoda</taxon>
        <taxon>Incirrata</taxon>
        <taxon>Octopodidae</taxon>
        <taxon>Octopus</taxon>
    </lineage>
</organism>
<dbReference type="PANTHER" id="PTHR48462">
    <property type="entry name" value="PROTEIN, PUTATIVE-RELATED"/>
    <property type="match status" value="1"/>
</dbReference>
<dbReference type="SUPFAM" id="SSF56672">
    <property type="entry name" value="DNA/RNA polymerases"/>
    <property type="match status" value="1"/>
</dbReference>
<gene>
    <name evidence="3" type="primary">LOC118761169</name>
</gene>
<evidence type="ECO:0000313" key="3">
    <source>
        <dbReference type="RefSeq" id="XP_036354778.1"/>
    </source>
</evidence>
<dbReference type="KEGG" id="osn:118761169"/>
<dbReference type="Pfam" id="PF00078">
    <property type="entry name" value="RVT_1"/>
    <property type="match status" value="1"/>
</dbReference>
<keyword evidence="2" id="KW-1185">Reference proteome</keyword>
<sequence length="529" mass="58024">MVKLDVSNAFNSIRRDHLLECCRELVPFAYPLVHLSYASPSILMFDDVPISSATGVQQGDPLGPVLFALGVNSIAHSVRSPVNIWYLDDATICGPPDAVFDDLRSILPSLSDIGLSINANKSEIVNIALNPSDFTASISTCRGILSDVRITDKSNLTILGAPMGPSALECSLAGKISHLSKMIDKLKVIEPHVAFFLLRNHFSVSKILYTLRCAPCFQRGDLLSDLDNILRLGTSSLCNLAFDDPGWTQASLPVRWGGLGLRSYSDLALPAFLSAHHASRTLSDIVLRNLPERKLSEVYSAARGRWEARFGSKLPNSQSVLRQWDEISCQAIFEGLLPVSNQHRVACLRAGRCESSGVWLKALPLPSIGNLLDKECLRIAISLRVGLKICQSHKCRCGGTVDEYGLHPLACRRSAGRAPRHSELNSVVQRALASAGIPSILEPLGRGLSCYSNMRILTVTYISPSSFQEGHTSSSYFHFLHSNLHDNSLVADFILDHNLGQFRERSNAIFRIVMPSLEDFLVTNPKVDL</sequence>
<accession>A0A7E6EHI8</accession>
<dbReference type="InterPro" id="IPR043502">
    <property type="entry name" value="DNA/RNA_pol_sf"/>
</dbReference>
<dbReference type="InterPro" id="IPR000477">
    <property type="entry name" value="RT_dom"/>
</dbReference>